<accession>A0A0F7L2X4</accession>
<organism evidence="1">
    <name type="scientific">uncultured marine virus</name>
    <dbReference type="NCBI Taxonomy" id="186617"/>
    <lineage>
        <taxon>Viruses</taxon>
        <taxon>environmental samples</taxon>
    </lineage>
</organism>
<protein>
    <submittedName>
        <fullName evidence="1">Uncharacterized protein</fullName>
    </submittedName>
</protein>
<evidence type="ECO:0000313" key="1">
    <source>
        <dbReference type="EMBL" id="AKH45797.1"/>
    </source>
</evidence>
<name>A0A0F7L2X4_9VIRU</name>
<dbReference type="EMBL" id="KR029577">
    <property type="protein sequence ID" value="AKH45797.1"/>
    <property type="molecule type" value="Genomic_DNA"/>
</dbReference>
<reference evidence="1" key="2">
    <citation type="submission" date="2015-03" db="EMBL/GenBank/DDBJ databases">
        <authorList>
            <person name="Chow C.-E.T."/>
            <person name="Winget D.M."/>
            <person name="White R.A.III."/>
            <person name="Hallam S.J."/>
            <person name="Suttle C.A."/>
        </authorList>
    </citation>
    <scope>NUCLEOTIDE SEQUENCE</scope>
    <source>
        <strain evidence="1">Anoxic3_1</strain>
    </source>
</reference>
<sequence length="119" mass="14156">MARDQGFCRWLHGSTRRCEIRGYCSANQRVWLPLHDGLGDGYSGDHECSGRRRRRERRLGCFLCERHEDPRHLRSRCLVASDGWQNQRGNGRRSHRLLHSWPHAPQRRVDASTRCWQQH</sequence>
<reference evidence="1" key="1">
    <citation type="journal article" date="2015" name="Front. Microbiol.">
        <title>Combining genomic sequencing methods to explore viral diversity and reveal potential virus-host interactions.</title>
        <authorList>
            <person name="Chow C.E."/>
            <person name="Winget D.M."/>
            <person name="White R.A.III."/>
            <person name="Hallam S.J."/>
            <person name="Suttle C.A."/>
        </authorList>
    </citation>
    <scope>NUCLEOTIDE SEQUENCE</scope>
    <source>
        <strain evidence="1">Anoxic3_1</strain>
    </source>
</reference>
<proteinExistence type="predicted"/>